<evidence type="ECO:0000259" key="1">
    <source>
        <dbReference type="PROSITE" id="PS50851"/>
    </source>
</evidence>
<evidence type="ECO:0000313" key="3">
    <source>
        <dbReference type="Proteomes" id="UP000242869"/>
    </source>
</evidence>
<feature type="domain" description="CheW-like" evidence="1">
    <location>
        <begin position="1"/>
        <end position="117"/>
    </location>
</feature>
<dbReference type="PANTHER" id="PTHR22617">
    <property type="entry name" value="CHEMOTAXIS SENSOR HISTIDINE KINASE-RELATED"/>
    <property type="match status" value="1"/>
</dbReference>
<organism evidence="2 3">
    <name type="scientific">Formivibrio citricus</name>
    <dbReference type="NCBI Taxonomy" id="83765"/>
    <lineage>
        <taxon>Bacteria</taxon>
        <taxon>Pseudomonadati</taxon>
        <taxon>Pseudomonadota</taxon>
        <taxon>Betaproteobacteria</taxon>
        <taxon>Neisseriales</taxon>
        <taxon>Chitinibacteraceae</taxon>
        <taxon>Formivibrio</taxon>
    </lineage>
</organism>
<dbReference type="PANTHER" id="PTHR22617:SF41">
    <property type="entry name" value="CHEMOTAXIS SIGNAL TRANSDUCTION SYSTEM ADAPTOR PROTEIN CHEW"/>
    <property type="match status" value="1"/>
</dbReference>
<dbReference type="Gene3D" id="2.40.50.180">
    <property type="entry name" value="CheA-289, Domain 4"/>
    <property type="match status" value="1"/>
</dbReference>
<dbReference type="STRING" id="83765.SAMN05660284_00233"/>
<dbReference type="InterPro" id="IPR002545">
    <property type="entry name" value="CheW-lke_dom"/>
</dbReference>
<dbReference type="GO" id="GO:0005829">
    <property type="term" value="C:cytosol"/>
    <property type="evidence" value="ECO:0007669"/>
    <property type="project" value="TreeGrafter"/>
</dbReference>
<dbReference type="OrthoDB" id="9790406at2"/>
<dbReference type="EMBL" id="FOVE01000001">
    <property type="protein sequence ID" value="SFM98985.1"/>
    <property type="molecule type" value="Genomic_DNA"/>
</dbReference>
<dbReference type="Gene3D" id="2.30.30.40">
    <property type="entry name" value="SH3 Domains"/>
    <property type="match status" value="1"/>
</dbReference>
<proteinExistence type="predicted"/>
<dbReference type="InterPro" id="IPR039315">
    <property type="entry name" value="CheW"/>
</dbReference>
<dbReference type="Pfam" id="PF01584">
    <property type="entry name" value="CheW"/>
    <property type="match status" value="1"/>
</dbReference>
<reference evidence="3" key="1">
    <citation type="submission" date="2016-10" db="EMBL/GenBank/DDBJ databases">
        <authorList>
            <person name="Varghese N."/>
            <person name="Submissions S."/>
        </authorList>
    </citation>
    <scope>NUCLEOTIDE SEQUENCE [LARGE SCALE GENOMIC DNA]</scope>
    <source>
        <strain evidence="3">DSM 6150</strain>
    </source>
</reference>
<dbReference type="Proteomes" id="UP000242869">
    <property type="component" value="Unassembled WGS sequence"/>
</dbReference>
<dbReference type="GO" id="GO:0007165">
    <property type="term" value="P:signal transduction"/>
    <property type="evidence" value="ECO:0007669"/>
    <property type="project" value="InterPro"/>
</dbReference>
<dbReference type="GO" id="GO:0006935">
    <property type="term" value="P:chemotaxis"/>
    <property type="evidence" value="ECO:0007669"/>
    <property type="project" value="InterPro"/>
</dbReference>
<dbReference type="AlphaFoldDB" id="A0A1I4VCT8"/>
<dbReference type="SUPFAM" id="SSF50341">
    <property type="entry name" value="CheW-like"/>
    <property type="match status" value="1"/>
</dbReference>
<dbReference type="InterPro" id="IPR036061">
    <property type="entry name" value="CheW-like_dom_sf"/>
</dbReference>
<feature type="non-terminal residue" evidence="2">
    <location>
        <position position="1"/>
    </location>
</feature>
<dbReference type="SMART" id="SM00260">
    <property type="entry name" value="CheW"/>
    <property type="match status" value="1"/>
</dbReference>
<sequence>GITEIPLTPPYIRGVINLRGAVVPVLDLAVRFDKPLSQVSKHTCIVIVELEQNEQQLDVGLVVDAVSEVIDIPAQAIAPPPRLGARIRTDFMTGIANLDQHFVILLDLGNILSLEELASVAQYEQAARTG</sequence>
<gene>
    <name evidence="2" type="ORF">SAMN05660284_00233</name>
</gene>
<dbReference type="RefSeq" id="WP_091189940.1">
    <property type="nucleotide sequence ID" value="NZ_FOVE01000001.1"/>
</dbReference>
<dbReference type="PROSITE" id="PS50851">
    <property type="entry name" value="CHEW"/>
    <property type="match status" value="1"/>
</dbReference>
<accession>A0A1I4VCT8</accession>
<evidence type="ECO:0000313" key="2">
    <source>
        <dbReference type="EMBL" id="SFM98985.1"/>
    </source>
</evidence>
<protein>
    <submittedName>
        <fullName evidence="2">Chemotaxis signal transduction protein</fullName>
    </submittedName>
</protein>
<name>A0A1I4VCT8_9NEIS</name>
<keyword evidence="3" id="KW-1185">Reference proteome</keyword>